<protein>
    <recommendedName>
        <fullName evidence="7">WEB family protein</fullName>
    </recommendedName>
</protein>
<evidence type="ECO:0000256" key="3">
    <source>
        <dbReference type="SAM" id="Coils"/>
    </source>
</evidence>
<dbReference type="PANTHER" id="PTHR32054:SF9">
    <property type="entry name" value="OS04G0116200 PROTEIN"/>
    <property type="match status" value="1"/>
</dbReference>
<gene>
    <name evidence="5" type="ORF">Dsin_003669</name>
</gene>
<feature type="coiled-coil region" evidence="3">
    <location>
        <begin position="68"/>
        <end position="123"/>
    </location>
</feature>
<dbReference type="PANTHER" id="PTHR32054">
    <property type="entry name" value="HEAVY CHAIN, PUTATIVE, EXPRESSED-RELATED-RELATED"/>
    <property type="match status" value="1"/>
</dbReference>
<organism evidence="5 6">
    <name type="scientific">Dipteronia sinensis</name>
    <dbReference type="NCBI Taxonomy" id="43782"/>
    <lineage>
        <taxon>Eukaryota</taxon>
        <taxon>Viridiplantae</taxon>
        <taxon>Streptophyta</taxon>
        <taxon>Embryophyta</taxon>
        <taxon>Tracheophyta</taxon>
        <taxon>Spermatophyta</taxon>
        <taxon>Magnoliopsida</taxon>
        <taxon>eudicotyledons</taxon>
        <taxon>Gunneridae</taxon>
        <taxon>Pentapetalae</taxon>
        <taxon>rosids</taxon>
        <taxon>malvids</taxon>
        <taxon>Sapindales</taxon>
        <taxon>Sapindaceae</taxon>
        <taxon>Hippocastanoideae</taxon>
        <taxon>Acereae</taxon>
        <taxon>Dipteronia</taxon>
    </lineage>
</organism>
<evidence type="ECO:0000256" key="2">
    <source>
        <dbReference type="ARBA" id="ARBA00023054"/>
    </source>
</evidence>
<dbReference type="GO" id="GO:0009904">
    <property type="term" value="P:chloroplast accumulation movement"/>
    <property type="evidence" value="ECO:0007669"/>
    <property type="project" value="TreeGrafter"/>
</dbReference>
<proteinExistence type="inferred from homology"/>
<evidence type="ECO:0000256" key="1">
    <source>
        <dbReference type="ARBA" id="ARBA00005485"/>
    </source>
</evidence>
<evidence type="ECO:0000256" key="4">
    <source>
        <dbReference type="SAM" id="MobiDB-lite"/>
    </source>
</evidence>
<sequence length="243" mass="27776">MDSSTEGEVVVVMKRAEIDTRAPFRSVKEAVTLFGEKVLAGEVYANKLKEMRGEASENRHGHGHGSKIVTVTAELEETKQSLEKAKEESMMMSKYLSSLKQELDRTKRELQQMKNKERESEKQITEFDIDQQDIKIVEDSSSTTTTKFEVKKLAAPQTSSLDDHHHHHHHHRHHQEEIHELQKKRYVSFANPPSLAQVFVPKEVETLERHPSLKNKKKKPLIPLLGGIFSKKKGAQDTASPRI</sequence>
<dbReference type="GO" id="GO:0005829">
    <property type="term" value="C:cytosol"/>
    <property type="evidence" value="ECO:0007669"/>
    <property type="project" value="TreeGrafter"/>
</dbReference>
<dbReference type="Proteomes" id="UP001281410">
    <property type="component" value="Unassembled WGS sequence"/>
</dbReference>
<name>A0AAE0EKG6_9ROSI</name>
<evidence type="ECO:0008006" key="7">
    <source>
        <dbReference type="Google" id="ProtNLM"/>
    </source>
</evidence>
<evidence type="ECO:0000313" key="6">
    <source>
        <dbReference type="Proteomes" id="UP001281410"/>
    </source>
</evidence>
<keyword evidence="6" id="KW-1185">Reference proteome</keyword>
<comment type="similarity">
    <text evidence="1">Belongs to the WEB family.</text>
</comment>
<accession>A0AAE0EKG6</accession>
<comment type="caution">
    <text evidence="5">The sequence shown here is derived from an EMBL/GenBank/DDBJ whole genome shotgun (WGS) entry which is preliminary data.</text>
</comment>
<keyword evidence="2 3" id="KW-0175">Coiled coil</keyword>
<dbReference type="AlphaFoldDB" id="A0AAE0EKG6"/>
<feature type="region of interest" description="Disordered" evidence="4">
    <location>
        <begin position="155"/>
        <end position="181"/>
    </location>
</feature>
<reference evidence="5" key="1">
    <citation type="journal article" date="2023" name="Plant J.">
        <title>Genome sequences and population genomics provide insights into the demographic history, inbreeding, and mutation load of two 'living fossil' tree species of Dipteronia.</title>
        <authorList>
            <person name="Feng Y."/>
            <person name="Comes H.P."/>
            <person name="Chen J."/>
            <person name="Zhu S."/>
            <person name="Lu R."/>
            <person name="Zhang X."/>
            <person name="Li P."/>
            <person name="Qiu J."/>
            <person name="Olsen K.M."/>
            <person name="Qiu Y."/>
        </authorList>
    </citation>
    <scope>NUCLEOTIDE SEQUENCE</scope>
    <source>
        <strain evidence="5">NBL</strain>
    </source>
</reference>
<evidence type="ECO:0000313" key="5">
    <source>
        <dbReference type="EMBL" id="KAK3231788.1"/>
    </source>
</evidence>
<dbReference type="EMBL" id="JANJYJ010000001">
    <property type="protein sequence ID" value="KAK3231788.1"/>
    <property type="molecule type" value="Genomic_DNA"/>
</dbReference>
<dbReference type="GO" id="GO:0009903">
    <property type="term" value="P:chloroplast avoidance movement"/>
    <property type="evidence" value="ECO:0007669"/>
    <property type="project" value="TreeGrafter"/>
</dbReference>